<comment type="caution">
    <text evidence="2">The sequence shown here is derived from an EMBL/GenBank/DDBJ whole genome shotgun (WGS) entry which is preliminary data.</text>
</comment>
<sequence>MEVERGGCVIQSLNRGQPQERNHGQNKALQHLQARLFFISFIPGASNSAKKAMRQTIRTWRIQLKSEKKLEDLSKMFNPILRGWVNYYGRLLQSGNAFGISTHESSVTELGEEKVQKIQASAQTSLGLAQSDCKARTDTLRSVGEELFLSWAG</sequence>
<dbReference type="Proteomes" id="UP001242811">
    <property type="component" value="Unassembled WGS sequence"/>
</dbReference>
<dbReference type="RefSeq" id="WP_244315986.1">
    <property type="nucleotide sequence ID" value="NZ_CP045298.1"/>
</dbReference>
<name>A0ABU0KS24_9BACL</name>
<proteinExistence type="predicted"/>
<accession>A0ABU0KS24</accession>
<feature type="domain" description="Group II intron maturase-specific" evidence="1">
    <location>
        <begin position="51"/>
        <end position="97"/>
    </location>
</feature>
<dbReference type="Pfam" id="PF08388">
    <property type="entry name" value="GIIM"/>
    <property type="match status" value="1"/>
</dbReference>
<organism evidence="2 3">
    <name type="scientific">Paenibacillus brasilensis</name>
    <dbReference type="NCBI Taxonomy" id="128574"/>
    <lineage>
        <taxon>Bacteria</taxon>
        <taxon>Bacillati</taxon>
        <taxon>Bacillota</taxon>
        <taxon>Bacilli</taxon>
        <taxon>Bacillales</taxon>
        <taxon>Paenibacillaceae</taxon>
        <taxon>Paenibacillus</taxon>
    </lineage>
</organism>
<dbReference type="EMBL" id="JAUSWA010000001">
    <property type="protein sequence ID" value="MDQ0492230.1"/>
    <property type="molecule type" value="Genomic_DNA"/>
</dbReference>
<keyword evidence="3" id="KW-1185">Reference proteome</keyword>
<protein>
    <recommendedName>
        <fullName evidence="1">Group II intron maturase-specific domain-containing protein</fullName>
    </recommendedName>
</protein>
<evidence type="ECO:0000259" key="1">
    <source>
        <dbReference type="Pfam" id="PF08388"/>
    </source>
</evidence>
<evidence type="ECO:0000313" key="2">
    <source>
        <dbReference type="EMBL" id="MDQ0492230.1"/>
    </source>
</evidence>
<reference evidence="2 3" key="1">
    <citation type="submission" date="2023-07" db="EMBL/GenBank/DDBJ databases">
        <title>Genomic Encyclopedia of Type Strains, Phase IV (KMG-IV): sequencing the most valuable type-strain genomes for metagenomic binning, comparative biology and taxonomic classification.</title>
        <authorList>
            <person name="Goeker M."/>
        </authorList>
    </citation>
    <scope>NUCLEOTIDE SEQUENCE [LARGE SCALE GENOMIC DNA]</scope>
    <source>
        <strain evidence="2 3">DSM 14914</strain>
    </source>
</reference>
<gene>
    <name evidence="2" type="ORF">QOZ95_000377</name>
</gene>
<evidence type="ECO:0000313" key="3">
    <source>
        <dbReference type="Proteomes" id="UP001242811"/>
    </source>
</evidence>
<dbReference type="InterPro" id="IPR013597">
    <property type="entry name" value="Mat_intron_G2"/>
</dbReference>